<dbReference type="Gene3D" id="2.40.160.10">
    <property type="entry name" value="Porin"/>
    <property type="match status" value="1"/>
</dbReference>
<dbReference type="PANTHER" id="PTHR34501:SF9">
    <property type="entry name" value="MAJOR OUTER MEMBRANE PROTEIN P.IA"/>
    <property type="match status" value="1"/>
</dbReference>
<dbReference type="OrthoDB" id="6975458at2"/>
<dbReference type="Proteomes" id="UP000001693">
    <property type="component" value="Chromosome"/>
</dbReference>
<organism evidence="13 14">
    <name type="scientific">Leptothrix cholodnii (strain ATCC 51168 / LMG 8142 / SP-6)</name>
    <name type="common">Leptothrix discophora (strain SP-6)</name>
    <dbReference type="NCBI Taxonomy" id="395495"/>
    <lineage>
        <taxon>Bacteria</taxon>
        <taxon>Pseudomonadati</taxon>
        <taxon>Pseudomonadota</taxon>
        <taxon>Betaproteobacteria</taxon>
        <taxon>Burkholderiales</taxon>
        <taxon>Sphaerotilaceae</taxon>
        <taxon>Leptothrix</taxon>
    </lineage>
</organism>
<comment type="subcellular location">
    <subcellularLocation>
        <location evidence="1">Cell outer membrane</location>
        <topology evidence="1">Multi-pass membrane protein</topology>
    </subcellularLocation>
</comment>
<dbReference type="GO" id="GO:0046930">
    <property type="term" value="C:pore complex"/>
    <property type="evidence" value="ECO:0007669"/>
    <property type="project" value="UniProtKB-KW"/>
</dbReference>
<protein>
    <submittedName>
        <fullName evidence="13">Outer membrane protein (Porin)-like protein</fullName>
    </submittedName>
</protein>
<dbReference type="Pfam" id="PF13609">
    <property type="entry name" value="Porin_4"/>
    <property type="match status" value="1"/>
</dbReference>
<dbReference type="KEGG" id="lch:Lcho_3412"/>
<evidence type="ECO:0000259" key="12">
    <source>
        <dbReference type="Pfam" id="PF13609"/>
    </source>
</evidence>
<dbReference type="GO" id="GO:0009279">
    <property type="term" value="C:cell outer membrane"/>
    <property type="evidence" value="ECO:0007669"/>
    <property type="project" value="UniProtKB-SubCell"/>
</dbReference>
<evidence type="ECO:0000256" key="7">
    <source>
        <dbReference type="ARBA" id="ARBA00023065"/>
    </source>
</evidence>
<keyword evidence="14" id="KW-1185">Reference proteome</keyword>
<keyword evidence="5" id="KW-0812">Transmembrane</keyword>
<dbReference type="EMBL" id="CP001013">
    <property type="protein sequence ID" value="ACB35670.1"/>
    <property type="molecule type" value="Genomic_DNA"/>
</dbReference>
<dbReference type="AlphaFoldDB" id="B1Y314"/>
<dbReference type="STRING" id="395495.Lcho_3412"/>
<feature type="chain" id="PRO_5002771130" evidence="11">
    <location>
        <begin position="20"/>
        <end position="417"/>
    </location>
</feature>
<dbReference type="eggNOG" id="COG3203">
    <property type="taxonomic scope" value="Bacteria"/>
</dbReference>
<dbReference type="RefSeq" id="WP_012348417.1">
    <property type="nucleotide sequence ID" value="NC_010524.1"/>
</dbReference>
<evidence type="ECO:0000256" key="11">
    <source>
        <dbReference type="SAM" id="SignalP"/>
    </source>
</evidence>
<dbReference type="InterPro" id="IPR033900">
    <property type="entry name" value="Gram_neg_porin_domain"/>
</dbReference>
<dbReference type="GO" id="GO:0006811">
    <property type="term" value="P:monoatomic ion transport"/>
    <property type="evidence" value="ECO:0007669"/>
    <property type="project" value="UniProtKB-KW"/>
</dbReference>
<evidence type="ECO:0000256" key="9">
    <source>
        <dbReference type="ARBA" id="ARBA00023136"/>
    </source>
</evidence>
<keyword evidence="10" id="KW-0998">Cell outer membrane</keyword>
<evidence type="ECO:0000256" key="3">
    <source>
        <dbReference type="ARBA" id="ARBA00022448"/>
    </source>
</evidence>
<dbReference type="SUPFAM" id="SSF56935">
    <property type="entry name" value="Porins"/>
    <property type="match status" value="1"/>
</dbReference>
<accession>B1Y314</accession>
<reference evidence="13 14" key="1">
    <citation type="submission" date="2008-03" db="EMBL/GenBank/DDBJ databases">
        <title>Complete sequence of Leptothrix cholodnii SP-6.</title>
        <authorList>
            <consortium name="US DOE Joint Genome Institute"/>
            <person name="Copeland A."/>
            <person name="Lucas S."/>
            <person name="Lapidus A."/>
            <person name="Glavina del Rio T."/>
            <person name="Dalin E."/>
            <person name="Tice H."/>
            <person name="Bruce D."/>
            <person name="Goodwin L."/>
            <person name="Pitluck S."/>
            <person name="Chertkov O."/>
            <person name="Brettin T."/>
            <person name="Detter J.C."/>
            <person name="Han C."/>
            <person name="Kuske C.R."/>
            <person name="Schmutz J."/>
            <person name="Larimer F."/>
            <person name="Land M."/>
            <person name="Hauser L."/>
            <person name="Kyrpides N."/>
            <person name="Lykidis A."/>
            <person name="Emerson D."/>
            <person name="Richardson P."/>
        </authorList>
    </citation>
    <scope>NUCLEOTIDE SEQUENCE [LARGE SCALE GENOMIC DNA]</scope>
    <source>
        <strain evidence="14">ATCC 51168 / LMG 8142 / SP-6</strain>
    </source>
</reference>
<dbReference type="CDD" id="cd00342">
    <property type="entry name" value="gram_neg_porins"/>
    <property type="match status" value="1"/>
</dbReference>
<keyword evidence="8" id="KW-0626">Porin</keyword>
<evidence type="ECO:0000256" key="1">
    <source>
        <dbReference type="ARBA" id="ARBA00004571"/>
    </source>
</evidence>
<evidence type="ECO:0000256" key="2">
    <source>
        <dbReference type="ARBA" id="ARBA00011233"/>
    </source>
</evidence>
<evidence type="ECO:0000313" key="14">
    <source>
        <dbReference type="Proteomes" id="UP000001693"/>
    </source>
</evidence>
<evidence type="ECO:0000256" key="10">
    <source>
        <dbReference type="ARBA" id="ARBA00023237"/>
    </source>
</evidence>
<keyword evidence="9" id="KW-0472">Membrane</keyword>
<gene>
    <name evidence="13" type="ordered locus">Lcho_3412</name>
</gene>
<keyword evidence="7" id="KW-0406">Ion transport</keyword>
<dbReference type="InterPro" id="IPR023614">
    <property type="entry name" value="Porin_dom_sf"/>
</dbReference>
<comment type="subunit">
    <text evidence="2">Homotrimer.</text>
</comment>
<keyword evidence="3" id="KW-0813">Transport</keyword>
<dbReference type="PANTHER" id="PTHR34501">
    <property type="entry name" value="PROTEIN YDDL-RELATED"/>
    <property type="match status" value="1"/>
</dbReference>
<dbReference type="GO" id="GO:0015288">
    <property type="term" value="F:porin activity"/>
    <property type="evidence" value="ECO:0007669"/>
    <property type="project" value="UniProtKB-KW"/>
</dbReference>
<evidence type="ECO:0000256" key="6">
    <source>
        <dbReference type="ARBA" id="ARBA00022729"/>
    </source>
</evidence>
<feature type="signal peptide" evidence="11">
    <location>
        <begin position="1"/>
        <end position="19"/>
    </location>
</feature>
<evidence type="ECO:0000256" key="5">
    <source>
        <dbReference type="ARBA" id="ARBA00022692"/>
    </source>
</evidence>
<evidence type="ECO:0000256" key="8">
    <source>
        <dbReference type="ARBA" id="ARBA00023114"/>
    </source>
</evidence>
<evidence type="ECO:0000313" key="13">
    <source>
        <dbReference type="EMBL" id="ACB35670.1"/>
    </source>
</evidence>
<dbReference type="HOGENOM" id="CLU_038238_1_1_4"/>
<evidence type="ECO:0000256" key="4">
    <source>
        <dbReference type="ARBA" id="ARBA00022452"/>
    </source>
</evidence>
<sequence length="417" mass="42815" precursor="true">MKTELAVTALALSCASAFAQAPGTLEVYGLLDVGINHVTGIAGGSKTSLASGIMDGSRLGVRGNEDIGGGWRSLFVLESRVEVNSGTFSNRPASGSQLPDRLAQAGLLSPSAPLPQLPVTGAANAIGSRIGVNLANSIWDRQVYVGLVTPVGALLAGHQYTPAYEVFATFDATHTSSSLSAGQINSTPTGVDIRADNALAYRIQSGGLTASLMRTFDGGTISKANRLMGLGVTYKSERFSVGAGYNTHNNELGQTALKSGLVGASLALGPGTLSGLAAAIKDDHPAGLSTLSAQLQAAPTPTPAFVADAIQAAFVTGLKQDARLFNIGYTLVTGALTSTVAYSRYDDRRSFDADVSSYGVTYSYALSKRTDINAVLTRFENKGLAQAAPGGGGFLGGFTATAGTDSNNVALGIRHRF</sequence>
<keyword evidence="4" id="KW-1134">Transmembrane beta strand</keyword>
<keyword evidence="6 11" id="KW-0732">Signal</keyword>
<dbReference type="InterPro" id="IPR050298">
    <property type="entry name" value="Gram-neg_bact_OMP"/>
</dbReference>
<proteinExistence type="predicted"/>
<name>B1Y314_LEPCP</name>
<feature type="domain" description="Porin" evidence="12">
    <location>
        <begin position="6"/>
        <end position="383"/>
    </location>
</feature>